<dbReference type="Pfam" id="PF02321">
    <property type="entry name" value="OEP"/>
    <property type="match status" value="2"/>
</dbReference>
<dbReference type="SUPFAM" id="SSF56954">
    <property type="entry name" value="Outer membrane efflux proteins (OEP)"/>
    <property type="match status" value="1"/>
</dbReference>
<dbReference type="PANTHER" id="PTHR30203:SF33">
    <property type="entry name" value="BLR4455 PROTEIN"/>
    <property type="match status" value="1"/>
</dbReference>
<dbReference type="OrthoDB" id="9770517at2"/>
<feature type="chain" id="PRO_5016191834" description="Transporter" evidence="2">
    <location>
        <begin position="28"/>
        <end position="502"/>
    </location>
</feature>
<evidence type="ECO:0000313" key="3">
    <source>
        <dbReference type="EMBL" id="PWQ96486.1"/>
    </source>
</evidence>
<name>A0A317CD72_9GAMM</name>
<organism evidence="3 4">
    <name type="scientific">Leucothrix pacifica</name>
    <dbReference type="NCBI Taxonomy" id="1247513"/>
    <lineage>
        <taxon>Bacteria</taxon>
        <taxon>Pseudomonadati</taxon>
        <taxon>Pseudomonadota</taxon>
        <taxon>Gammaproteobacteria</taxon>
        <taxon>Thiotrichales</taxon>
        <taxon>Thiotrichaceae</taxon>
        <taxon>Leucothrix</taxon>
    </lineage>
</organism>
<dbReference type="InterPro" id="IPR003423">
    <property type="entry name" value="OMP_efflux"/>
</dbReference>
<evidence type="ECO:0008006" key="5">
    <source>
        <dbReference type="Google" id="ProtNLM"/>
    </source>
</evidence>
<evidence type="ECO:0000256" key="1">
    <source>
        <dbReference type="ARBA" id="ARBA00007613"/>
    </source>
</evidence>
<dbReference type="Gene3D" id="1.20.1600.10">
    <property type="entry name" value="Outer membrane efflux proteins (OEP)"/>
    <property type="match status" value="1"/>
</dbReference>
<dbReference type="AlphaFoldDB" id="A0A317CD72"/>
<dbReference type="Proteomes" id="UP000245539">
    <property type="component" value="Unassembled WGS sequence"/>
</dbReference>
<dbReference type="RefSeq" id="WP_109838103.1">
    <property type="nucleotide sequence ID" value="NZ_QGKM01000037.1"/>
</dbReference>
<feature type="signal peptide" evidence="2">
    <location>
        <begin position="1"/>
        <end position="27"/>
    </location>
</feature>
<sequence length="502" mass="54434">MTLLKRNRLKWVGTTAFLILVSGCSNITVNESSNDVIKSTKHNLVGKGKQQWSGIQESLLTQGEVANGNWWKELKDPNLNQIIDKAVGNNYQIWQTKAQVAQARAQAIIVGADRLPSVTASTSPSAIRQGAGSSGFSTTESYGVDLNVSWEVDLWKRLQTKSLASRESYLASYDALRAVRQTVAAQTAKAYFATVESREQVNLSKKTLAVLKETARQVGNRADVGIASPSDKHLSVSNMQSAAAGLAGQEEALARVSRQLQLLTADYPNGKVLTANKLVNLPPLPKVGIPASLLTRRPDVLAAEKQLRAAGFNVTSAKKSLLPTISLSTAIGTASSELRNILSGDYSYWSLAGILLKPIFQGGKLRANVQLNEAVKEEAINVYAQTALTAFTEVESALAARAIINRRQSALCEAANASKAAERVAFNRYRQGVEPYLTVLESQQRALSAASSCISARHDALINYIDLQLALGGGFDERVEPLSQKKYSKKPLNLIRVNKHEY</sequence>
<keyword evidence="2" id="KW-0564">Palmitate</keyword>
<dbReference type="PROSITE" id="PS51257">
    <property type="entry name" value="PROKAR_LIPOPROTEIN"/>
    <property type="match status" value="1"/>
</dbReference>
<protein>
    <recommendedName>
        <fullName evidence="5">Transporter</fullName>
    </recommendedName>
</protein>
<keyword evidence="2" id="KW-0732">Signal</keyword>
<comment type="similarity">
    <text evidence="1 2">Belongs to the outer membrane factor (OMF) (TC 1.B.17) family.</text>
</comment>
<keyword evidence="2" id="KW-1134">Transmembrane beta strand</keyword>
<evidence type="ECO:0000313" key="4">
    <source>
        <dbReference type="Proteomes" id="UP000245539"/>
    </source>
</evidence>
<proteinExistence type="inferred from homology"/>
<dbReference type="InterPro" id="IPR010131">
    <property type="entry name" value="MdtP/NodT-like"/>
</dbReference>
<comment type="caution">
    <text evidence="3">The sequence shown here is derived from an EMBL/GenBank/DDBJ whole genome shotgun (WGS) entry which is preliminary data.</text>
</comment>
<keyword evidence="4" id="KW-1185">Reference proteome</keyword>
<dbReference type="NCBIfam" id="TIGR01845">
    <property type="entry name" value="outer_NodT"/>
    <property type="match status" value="1"/>
</dbReference>
<dbReference type="PANTHER" id="PTHR30203">
    <property type="entry name" value="OUTER MEMBRANE CATION EFFLUX PROTEIN"/>
    <property type="match status" value="1"/>
</dbReference>
<comment type="subcellular location">
    <subcellularLocation>
        <location evidence="2">Cell outer membrane</location>
        <topology evidence="2">Lipid-anchor</topology>
    </subcellularLocation>
</comment>
<dbReference type="GO" id="GO:0009279">
    <property type="term" value="C:cell outer membrane"/>
    <property type="evidence" value="ECO:0007669"/>
    <property type="project" value="UniProtKB-SubCell"/>
</dbReference>
<dbReference type="Gene3D" id="2.20.200.10">
    <property type="entry name" value="Outer membrane efflux proteins (OEP)"/>
    <property type="match status" value="1"/>
</dbReference>
<keyword evidence="2" id="KW-0812">Transmembrane</keyword>
<dbReference type="GO" id="GO:0015562">
    <property type="term" value="F:efflux transmembrane transporter activity"/>
    <property type="evidence" value="ECO:0007669"/>
    <property type="project" value="InterPro"/>
</dbReference>
<accession>A0A317CD72</accession>
<keyword evidence="2" id="KW-0449">Lipoprotein</keyword>
<gene>
    <name evidence="3" type="ORF">DKW60_13090</name>
</gene>
<keyword evidence="2" id="KW-0472">Membrane</keyword>
<dbReference type="EMBL" id="QGKM01000037">
    <property type="protein sequence ID" value="PWQ96486.1"/>
    <property type="molecule type" value="Genomic_DNA"/>
</dbReference>
<reference evidence="3 4" key="1">
    <citation type="submission" date="2018-05" db="EMBL/GenBank/DDBJ databases">
        <title>Leucothrix arctica sp. nov., isolated from Arctic seawater.</title>
        <authorList>
            <person name="Choi A."/>
            <person name="Baek K."/>
        </authorList>
    </citation>
    <scope>NUCLEOTIDE SEQUENCE [LARGE SCALE GENOMIC DNA]</scope>
    <source>
        <strain evidence="3 4">JCM 18388</strain>
    </source>
</reference>
<evidence type="ECO:0000256" key="2">
    <source>
        <dbReference type="RuleBase" id="RU362097"/>
    </source>
</evidence>